<proteinExistence type="predicted"/>
<keyword evidence="3" id="KW-1185">Reference proteome</keyword>
<feature type="region of interest" description="Disordered" evidence="1">
    <location>
        <begin position="1"/>
        <end position="107"/>
    </location>
</feature>
<feature type="compositionally biased region" description="Basic and acidic residues" evidence="1">
    <location>
        <begin position="281"/>
        <end position="293"/>
    </location>
</feature>
<evidence type="ECO:0000313" key="2">
    <source>
        <dbReference type="EMBL" id="USW54136.1"/>
    </source>
</evidence>
<evidence type="ECO:0000313" key="3">
    <source>
        <dbReference type="Proteomes" id="UP001056384"/>
    </source>
</evidence>
<dbReference type="AlphaFoldDB" id="A0A9Q9EJU5"/>
<feature type="compositionally biased region" description="Low complexity" evidence="1">
    <location>
        <begin position="223"/>
        <end position="237"/>
    </location>
</feature>
<organism evidence="2 3">
    <name type="scientific">Septoria linicola</name>
    <dbReference type="NCBI Taxonomy" id="215465"/>
    <lineage>
        <taxon>Eukaryota</taxon>
        <taxon>Fungi</taxon>
        <taxon>Dikarya</taxon>
        <taxon>Ascomycota</taxon>
        <taxon>Pezizomycotina</taxon>
        <taxon>Dothideomycetes</taxon>
        <taxon>Dothideomycetidae</taxon>
        <taxon>Mycosphaerellales</taxon>
        <taxon>Mycosphaerellaceae</taxon>
        <taxon>Septoria</taxon>
    </lineage>
</organism>
<feature type="compositionally biased region" description="Polar residues" evidence="1">
    <location>
        <begin position="368"/>
        <end position="382"/>
    </location>
</feature>
<accession>A0A9Q9EJU5</accession>
<feature type="compositionally biased region" description="Basic and acidic residues" evidence="1">
    <location>
        <begin position="393"/>
        <end position="404"/>
    </location>
</feature>
<dbReference type="Proteomes" id="UP001056384">
    <property type="component" value="Chromosome 6"/>
</dbReference>
<feature type="region of interest" description="Disordered" evidence="1">
    <location>
        <begin position="156"/>
        <end position="413"/>
    </location>
</feature>
<evidence type="ECO:0000256" key="1">
    <source>
        <dbReference type="SAM" id="MobiDB-lite"/>
    </source>
</evidence>
<reference evidence="2" key="1">
    <citation type="submission" date="2022-06" db="EMBL/GenBank/DDBJ databases">
        <title>Complete genome sequences of two strains of the flax pathogen Septoria linicola.</title>
        <authorList>
            <person name="Lapalu N."/>
            <person name="Simon A."/>
            <person name="Demenou B."/>
            <person name="Paumier D."/>
            <person name="Guillot M.-P."/>
            <person name="Gout L."/>
            <person name="Valade R."/>
        </authorList>
    </citation>
    <scope>NUCLEOTIDE SEQUENCE</scope>
    <source>
        <strain evidence="2">SE15195</strain>
    </source>
</reference>
<name>A0A9Q9EJU5_9PEZI</name>
<dbReference type="OrthoDB" id="3932561at2759"/>
<gene>
    <name evidence="2" type="ORF">Slin15195_G074550</name>
</gene>
<feature type="compositionally biased region" description="Polar residues" evidence="1">
    <location>
        <begin position="163"/>
        <end position="174"/>
    </location>
</feature>
<feature type="compositionally biased region" description="Polar residues" evidence="1">
    <location>
        <begin position="251"/>
        <end position="280"/>
    </location>
</feature>
<dbReference type="EMBL" id="CP099423">
    <property type="protein sequence ID" value="USW54136.1"/>
    <property type="molecule type" value="Genomic_DNA"/>
</dbReference>
<protein>
    <submittedName>
        <fullName evidence="2">Uncharacterized protein</fullName>
    </submittedName>
</protein>
<sequence length="413" mass="41489">MSGTGGIPNTEQRGAESAPEQIHKEGAQYLKEATQANQANQSGANSGTAADEGTGTNISRSAPEPVHEDPAAGKSAFEDPTGGIAKGAGGVSGSAYVESPVHNEEQGIVNTVKSFLGLSLTEEKRAEDTQPAWNAGSVTALPGIGSSTAAPAVAVAAASGSSYNSNDMSNSGSFTAEIPDRTKPSTLANTEPVGAVGSYSISTGPDYNDGRSVPLDKSKAPDNSTSTSSRLPSTLNNPGSSEPEPAVTAGSHMTTTGPDFSANEGTRTVPSALCSTTNSKSHTDRGTMEDPVPHKSQPADADEKDAHKPPKPASAGGKAHENPSAIPSAGGEKLGEKHWGESEIVPDLPKKRDSDAGQSGVSSSAGQPTSEVADNTAANTGGASSGPHGGNESAEKQGAMDKIKGKLHIGGSK</sequence>
<feature type="compositionally biased region" description="Polar residues" evidence="1">
    <location>
        <begin position="34"/>
        <end position="60"/>
    </location>
</feature>
<feature type="compositionally biased region" description="Low complexity" evidence="1">
    <location>
        <begin position="356"/>
        <end position="367"/>
    </location>
</feature>